<accession>A0A2N0I378</accession>
<name>A0A2N0I378_9SPHN</name>
<organism evidence="1 2">
    <name type="scientific">Novosphingobium kunmingense</name>
    <dbReference type="NCBI Taxonomy" id="1211806"/>
    <lineage>
        <taxon>Bacteria</taxon>
        <taxon>Pseudomonadati</taxon>
        <taxon>Pseudomonadota</taxon>
        <taxon>Alphaproteobacteria</taxon>
        <taxon>Sphingomonadales</taxon>
        <taxon>Sphingomonadaceae</taxon>
        <taxon>Novosphingobium</taxon>
    </lineage>
</organism>
<dbReference type="EMBL" id="PHUF01000002">
    <property type="protein sequence ID" value="PKB25620.1"/>
    <property type="molecule type" value="Genomic_DNA"/>
</dbReference>
<sequence length="89" mass="10238">MVTVPQREVQEITRFQGWLNGEESLNFPFMRRTLVLTDETARHPFRASLPPHVRQGVEPQSSLRWRLGDLRDAAAMYSAAFVATTLYFA</sequence>
<gene>
    <name evidence="1" type="ORF">B0I00_0823</name>
</gene>
<dbReference type="Proteomes" id="UP000232587">
    <property type="component" value="Unassembled WGS sequence"/>
</dbReference>
<dbReference type="AlphaFoldDB" id="A0A2N0I378"/>
<reference evidence="1 2" key="1">
    <citation type="submission" date="2017-11" db="EMBL/GenBank/DDBJ databases">
        <title>Genomic Encyclopedia of Type Strains, Phase III (KMG-III): the genomes of soil and plant-associated and newly described type strains.</title>
        <authorList>
            <person name="Whitman W."/>
        </authorList>
    </citation>
    <scope>NUCLEOTIDE SEQUENCE [LARGE SCALE GENOMIC DNA]</scope>
    <source>
        <strain evidence="1 2">CGMCC 1.12274</strain>
    </source>
</reference>
<comment type="caution">
    <text evidence="1">The sequence shown here is derived from an EMBL/GenBank/DDBJ whole genome shotgun (WGS) entry which is preliminary data.</text>
</comment>
<keyword evidence="2" id="KW-1185">Reference proteome</keyword>
<evidence type="ECO:0000313" key="1">
    <source>
        <dbReference type="EMBL" id="PKB25620.1"/>
    </source>
</evidence>
<proteinExistence type="predicted"/>
<evidence type="ECO:0000313" key="2">
    <source>
        <dbReference type="Proteomes" id="UP000232587"/>
    </source>
</evidence>
<protein>
    <submittedName>
        <fullName evidence="1">Uncharacterized protein</fullName>
    </submittedName>
</protein>